<organism evidence="1 2">
    <name type="scientific">Candidatus Jorgensenbacteria bacterium GW2011_GWA2_45_13</name>
    <dbReference type="NCBI Taxonomy" id="1618662"/>
    <lineage>
        <taxon>Bacteria</taxon>
        <taxon>Candidatus Joergenseniibacteriota</taxon>
    </lineage>
</organism>
<name>A0A0G1L514_9BACT</name>
<dbReference type="InterPro" id="IPR036237">
    <property type="entry name" value="Xyl_isomerase-like_sf"/>
</dbReference>
<dbReference type="AlphaFoldDB" id="A0A0G1L514"/>
<proteinExistence type="predicted"/>
<feature type="non-terminal residue" evidence="1">
    <location>
        <position position="1"/>
    </location>
</feature>
<evidence type="ECO:0000313" key="1">
    <source>
        <dbReference type="EMBL" id="KKT90933.1"/>
    </source>
</evidence>
<dbReference type="GO" id="GO:0004519">
    <property type="term" value="F:endonuclease activity"/>
    <property type="evidence" value="ECO:0007669"/>
    <property type="project" value="UniProtKB-KW"/>
</dbReference>
<reference evidence="1 2" key="1">
    <citation type="journal article" date="2015" name="Nature">
        <title>rRNA introns, odd ribosomes, and small enigmatic genomes across a large radiation of phyla.</title>
        <authorList>
            <person name="Brown C.T."/>
            <person name="Hug L.A."/>
            <person name="Thomas B.C."/>
            <person name="Sharon I."/>
            <person name="Castelle C.J."/>
            <person name="Singh A."/>
            <person name="Wilkins M.J."/>
            <person name="Williams K.H."/>
            <person name="Banfield J.F."/>
        </authorList>
    </citation>
    <scope>NUCLEOTIDE SEQUENCE [LARGE SCALE GENOMIC DNA]</scope>
</reference>
<dbReference type="EMBL" id="LCKF01000022">
    <property type="protein sequence ID" value="KKT90933.1"/>
    <property type="molecule type" value="Genomic_DNA"/>
</dbReference>
<sequence>AYASHHDRHENIGEGYIGLDGFKALAKEKRLWNKTWLLEVPGFEGEGPDKKNIDIVRSLFDK</sequence>
<dbReference type="SUPFAM" id="SSF51658">
    <property type="entry name" value="Xylose isomerase-like"/>
    <property type="match status" value="1"/>
</dbReference>
<dbReference type="Proteomes" id="UP000033966">
    <property type="component" value="Unassembled WGS sequence"/>
</dbReference>
<comment type="caution">
    <text evidence="1">The sequence shown here is derived from an EMBL/GenBank/DDBJ whole genome shotgun (WGS) entry which is preliminary data.</text>
</comment>
<protein>
    <submittedName>
        <fullName evidence="1">Putative endonuclease 4</fullName>
    </submittedName>
</protein>
<dbReference type="Gene3D" id="3.20.20.150">
    <property type="entry name" value="Divalent-metal-dependent TIM barrel enzymes"/>
    <property type="match status" value="1"/>
</dbReference>
<gene>
    <name evidence="1" type="ORF">UW92_C0022G0014</name>
</gene>
<keyword evidence="1" id="KW-0540">Nuclease</keyword>
<evidence type="ECO:0000313" key="2">
    <source>
        <dbReference type="Proteomes" id="UP000033966"/>
    </source>
</evidence>
<keyword evidence="1" id="KW-0255">Endonuclease</keyword>
<keyword evidence="1" id="KW-0378">Hydrolase</keyword>
<accession>A0A0G1L514</accession>